<gene>
    <name evidence="9" type="ORF">N1028_10210</name>
</gene>
<evidence type="ECO:0000313" key="9">
    <source>
        <dbReference type="EMBL" id="MCS5726265.1"/>
    </source>
</evidence>
<keyword evidence="6 8" id="KW-0472">Membrane</keyword>
<feature type="transmembrane region" description="Helical" evidence="8">
    <location>
        <begin position="359"/>
        <end position="380"/>
    </location>
</feature>
<evidence type="ECO:0000256" key="4">
    <source>
        <dbReference type="ARBA" id="ARBA00022692"/>
    </source>
</evidence>
<reference evidence="9" key="1">
    <citation type="submission" date="2022-08" db="EMBL/GenBank/DDBJ databases">
        <authorList>
            <person name="Deng Y."/>
            <person name="Han X.-F."/>
            <person name="Zhang Y.-Q."/>
        </authorList>
    </citation>
    <scope>NUCLEOTIDE SEQUENCE</scope>
    <source>
        <strain evidence="9">CPCC 203407</strain>
    </source>
</reference>
<feature type="region of interest" description="Disordered" evidence="7">
    <location>
        <begin position="1"/>
        <end position="27"/>
    </location>
</feature>
<keyword evidence="5 8" id="KW-1133">Transmembrane helix</keyword>
<sequence>MTRELGGATAAPGTPRREPETGPGPRSGSRFAIRGLVVAAVLAAVLLVLRIVSSGWDTAVIPDRLSDFVTLSISVVIESLPFVFLGILLSVVVRFWVPDTVIHRLLPRRRVLRRAALSLLGVLLPVCECGNVPLARGLMMKGLSVPEAMTFLLAAPILNPVTIVTTYQAFGWDDGILVGRIVGGFVIANLVGWLFSLHPRPDDLLTPGFSAACKHEAAHAGHSHAAAGAGARRGLAGVFSPAGRAAQKVKLRGAVVAFSEETSAMLPALVVGSAIAGAIQVGLSRDILLALGSNPIWSVLALMILAFVIAICSNVDAFFILSFGGTFLPGGIVAFLVFGAMLDIKMVTLLRTTFTTATLVRLLIVVGLASLALGFGVNLLA</sequence>
<evidence type="ECO:0000256" key="7">
    <source>
        <dbReference type="SAM" id="MobiDB-lite"/>
    </source>
</evidence>
<evidence type="ECO:0000256" key="5">
    <source>
        <dbReference type="ARBA" id="ARBA00022989"/>
    </source>
</evidence>
<evidence type="ECO:0000256" key="1">
    <source>
        <dbReference type="ARBA" id="ARBA00004651"/>
    </source>
</evidence>
<organism evidence="9 10">
    <name type="scientific">Herbiconiux oxytropis</name>
    <dbReference type="NCBI Taxonomy" id="2970915"/>
    <lineage>
        <taxon>Bacteria</taxon>
        <taxon>Bacillati</taxon>
        <taxon>Actinomycetota</taxon>
        <taxon>Actinomycetes</taxon>
        <taxon>Micrococcales</taxon>
        <taxon>Microbacteriaceae</taxon>
        <taxon>Herbiconiux</taxon>
    </lineage>
</organism>
<proteinExistence type="inferred from homology"/>
<dbReference type="InterPro" id="IPR052923">
    <property type="entry name" value="UPF0718"/>
</dbReference>
<evidence type="ECO:0000313" key="10">
    <source>
        <dbReference type="Proteomes" id="UP001165587"/>
    </source>
</evidence>
<comment type="subcellular location">
    <subcellularLocation>
        <location evidence="1">Cell membrane</location>
        <topology evidence="1">Multi-pass membrane protein</topology>
    </subcellularLocation>
</comment>
<feature type="transmembrane region" description="Helical" evidence="8">
    <location>
        <begin position="317"/>
        <end position="338"/>
    </location>
</feature>
<evidence type="ECO:0000256" key="2">
    <source>
        <dbReference type="ARBA" id="ARBA00006386"/>
    </source>
</evidence>
<dbReference type="AlphaFoldDB" id="A0AA41XI26"/>
<dbReference type="EMBL" id="JANLCK010000004">
    <property type="protein sequence ID" value="MCS5726265.1"/>
    <property type="molecule type" value="Genomic_DNA"/>
</dbReference>
<accession>A0AA41XI26</accession>
<feature type="transmembrane region" description="Helical" evidence="8">
    <location>
        <begin position="177"/>
        <end position="195"/>
    </location>
</feature>
<evidence type="ECO:0000256" key="8">
    <source>
        <dbReference type="SAM" id="Phobius"/>
    </source>
</evidence>
<comment type="similarity">
    <text evidence="2">Belongs to the UPF0718 family.</text>
</comment>
<feature type="transmembrane region" description="Helical" evidence="8">
    <location>
        <begin position="264"/>
        <end position="283"/>
    </location>
</feature>
<comment type="caution">
    <text evidence="9">The sequence shown here is derived from an EMBL/GenBank/DDBJ whole genome shotgun (WGS) entry which is preliminary data.</text>
</comment>
<dbReference type="GO" id="GO:0005886">
    <property type="term" value="C:plasma membrane"/>
    <property type="evidence" value="ECO:0007669"/>
    <property type="project" value="UniProtKB-SubCell"/>
</dbReference>
<protein>
    <submittedName>
        <fullName evidence="9">Permease</fullName>
    </submittedName>
</protein>
<name>A0AA41XI26_9MICO</name>
<dbReference type="Pfam" id="PF03773">
    <property type="entry name" value="ArsP_1"/>
    <property type="match status" value="1"/>
</dbReference>
<dbReference type="RefSeq" id="WP_259527695.1">
    <property type="nucleotide sequence ID" value="NZ_JANLCK010000004.1"/>
</dbReference>
<evidence type="ECO:0000256" key="6">
    <source>
        <dbReference type="ARBA" id="ARBA00023136"/>
    </source>
</evidence>
<feature type="transmembrane region" description="Helical" evidence="8">
    <location>
        <begin position="148"/>
        <end position="170"/>
    </location>
</feature>
<feature type="transmembrane region" description="Helical" evidence="8">
    <location>
        <begin position="117"/>
        <end position="136"/>
    </location>
</feature>
<evidence type="ECO:0000256" key="3">
    <source>
        <dbReference type="ARBA" id="ARBA00022475"/>
    </source>
</evidence>
<feature type="transmembrane region" description="Helical" evidence="8">
    <location>
        <begin position="295"/>
        <end position="311"/>
    </location>
</feature>
<keyword evidence="10" id="KW-1185">Reference proteome</keyword>
<dbReference type="PANTHER" id="PTHR34184:SF4">
    <property type="entry name" value="UPF0718 PROTEIN YCGR"/>
    <property type="match status" value="1"/>
</dbReference>
<dbReference type="Proteomes" id="UP001165587">
    <property type="component" value="Unassembled WGS sequence"/>
</dbReference>
<feature type="transmembrane region" description="Helical" evidence="8">
    <location>
        <begin position="31"/>
        <end position="52"/>
    </location>
</feature>
<feature type="transmembrane region" description="Helical" evidence="8">
    <location>
        <begin position="72"/>
        <end position="97"/>
    </location>
</feature>
<dbReference type="InterPro" id="IPR005524">
    <property type="entry name" value="DUF318"/>
</dbReference>
<dbReference type="PANTHER" id="PTHR34184">
    <property type="entry name" value="UPF0718 PROTEIN YCGR"/>
    <property type="match status" value="1"/>
</dbReference>
<keyword evidence="3" id="KW-1003">Cell membrane</keyword>
<keyword evidence="4 8" id="KW-0812">Transmembrane</keyword>